<dbReference type="Proteomes" id="UP001055439">
    <property type="component" value="Chromosome 2"/>
</dbReference>
<evidence type="ECO:0000313" key="4">
    <source>
        <dbReference type="EMBL" id="URD87870.1"/>
    </source>
</evidence>
<dbReference type="Pfam" id="PF01357">
    <property type="entry name" value="Expansin_C"/>
    <property type="match status" value="1"/>
</dbReference>
<dbReference type="InterPro" id="IPR036749">
    <property type="entry name" value="Expansin_CBD_sf"/>
</dbReference>
<gene>
    <name evidence="4" type="ORF">MUK42_21941</name>
</gene>
<accession>A0A9E7JNR6</accession>
<evidence type="ECO:0000313" key="5">
    <source>
        <dbReference type="Proteomes" id="UP001055439"/>
    </source>
</evidence>
<dbReference type="GO" id="GO:0005576">
    <property type="term" value="C:extracellular region"/>
    <property type="evidence" value="ECO:0007669"/>
    <property type="project" value="UniProtKB-SubCell"/>
</dbReference>
<keyword evidence="5" id="KW-1185">Reference proteome</keyword>
<sequence>MQQSSGAIWTRNSGSPLQAPFSVRLTSGLSGKTLLASNVIPADWTPASTYNSNVNF</sequence>
<evidence type="ECO:0000259" key="3">
    <source>
        <dbReference type="PROSITE" id="PS50843"/>
    </source>
</evidence>
<protein>
    <submittedName>
        <fullName evidence="4">Atexpb2, expb2, athexp beta 1.4 atexpb2 (Expansin b2)</fullName>
    </submittedName>
</protein>
<dbReference type="SUPFAM" id="SSF49590">
    <property type="entry name" value="PHL pollen allergen"/>
    <property type="match status" value="1"/>
</dbReference>
<dbReference type="PROSITE" id="PS50843">
    <property type="entry name" value="EXPANSIN_CBD"/>
    <property type="match status" value="1"/>
</dbReference>
<comment type="subcellular location">
    <subcellularLocation>
        <location evidence="1">Secreted</location>
    </subcellularLocation>
</comment>
<dbReference type="OrthoDB" id="406505at2759"/>
<dbReference type="PANTHER" id="PTHR31692:SF56">
    <property type="entry name" value="EXPANSIN-B2-RELATED"/>
    <property type="match status" value="1"/>
</dbReference>
<proteinExistence type="predicted"/>
<feature type="domain" description="Expansin-like CBD" evidence="3">
    <location>
        <begin position="1"/>
        <end position="52"/>
    </location>
</feature>
<dbReference type="EMBL" id="CP097504">
    <property type="protein sequence ID" value="URD87870.1"/>
    <property type="molecule type" value="Genomic_DNA"/>
</dbReference>
<dbReference type="InterPro" id="IPR007117">
    <property type="entry name" value="Expansin_CBD"/>
</dbReference>
<organism evidence="4 5">
    <name type="scientific">Musa troglodytarum</name>
    <name type="common">fe'i banana</name>
    <dbReference type="NCBI Taxonomy" id="320322"/>
    <lineage>
        <taxon>Eukaryota</taxon>
        <taxon>Viridiplantae</taxon>
        <taxon>Streptophyta</taxon>
        <taxon>Embryophyta</taxon>
        <taxon>Tracheophyta</taxon>
        <taxon>Spermatophyta</taxon>
        <taxon>Magnoliopsida</taxon>
        <taxon>Liliopsida</taxon>
        <taxon>Zingiberales</taxon>
        <taxon>Musaceae</taxon>
        <taxon>Musa</taxon>
    </lineage>
</organism>
<evidence type="ECO:0000256" key="2">
    <source>
        <dbReference type="ARBA" id="ARBA00022525"/>
    </source>
</evidence>
<dbReference type="PANTHER" id="PTHR31692">
    <property type="entry name" value="EXPANSIN-B3"/>
    <property type="match status" value="1"/>
</dbReference>
<name>A0A9E7JNR6_9LILI</name>
<keyword evidence="2" id="KW-0964">Secreted</keyword>
<reference evidence="4" key="1">
    <citation type="submission" date="2022-05" db="EMBL/GenBank/DDBJ databases">
        <title>The Musa troglodytarum L. genome provides insights into the mechanism of non-climacteric behaviour and enrichment of carotenoids.</title>
        <authorList>
            <person name="Wang J."/>
        </authorList>
    </citation>
    <scope>NUCLEOTIDE SEQUENCE</scope>
    <source>
        <tissue evidence="4">Leaf</tissue>
    </source>
</reference>
<dbReference type="AlphaFoldDB" id="A0A9E7JNR6"/>
<dbReference type="Gene3D" id="2.60.40.760">
    <property type="entry name" value="Expansin, cellulose-binding-like domain"/>
    <property type="match status" value="1"/>
</dbReference>
<evidence type="ECO:0000256" key="1">
    <source>
        <dbReference type="ARBA" id="ARBA00004613"/>
    </source>
</evidence>